<dbReference type="PANTHER" id="PTHR44051:SF19">
    <property type="entry name" value="DISULFIDE-BOND OXIDOREDUCTASE YFCG"/>
    <property type="match status" value="1"/>
</dbReference>
<dbReference type="InterPro" id="IPR036249">
    <property type="entry name" value="Thioredoxin-like_sf"/>
</dbReference>
<dbReference type="InterPro" id="IPR010987">
    <property type="entry name" value="Glutathione-S-Trfase_C-like"/>
</dbReference>
<evidence type="ECO:0008006" key="4">
    <source>
        <dbReference type="Google" id="ProtNLM"/>
    </source>
</evidence>
<evidence type="ECO:0000259" key="2">
    <source>
        <dbReference type="PROSITE" id="PS50405"/>
    </source>
</evidence>
<accession>A0A382C7Y2</accession>
<dbReference type="PANTHER" id="PTHR44051">
    <property type="entry name" value="GLUTATHIONE S-TRANSFERASE-RELATED"/>
    <property type="match status" value="1"/>
</dbReference>
<dbReference type="SFLD" id="SFLDG00358">
    <property type="entry name" value="Main_(cytGST)"/>
    <property type="match status" value="1"/>
</dbReference>
<feature type="domain" description="GST N-terminal" evidence="1">
    <location>
        <begin position="1"/>
        <end position="82"/>
    </location>
</feature>
<dbReference type="InterPro" id="IPR040079">
    <property type="entry name" value="Glutathione_S-Trfase"/>
</dbReference>
<dbReference type="SUPFAM" id="SSF52833">
    <property type="entry name" value="Thioredoxin-like"/>
    <property type="match status" value="1"/>
</dbReference>
<sequence length="212" mass="24876">MIELFYFPTPNGRKISIMLEETKIKYKITSINLGKEEQFKPEFLKINPYGKIPAIIDHEKDLVLIESGAILIYLARKSNQFLPKENEIRIFEWLMFQISNVGPTLGQLHHFSHFNPGKSLYSEERFYKGALRVYAALNNQLKKNNYIAGEEYSIADISLFPWIARHDWHMPDRINLRNDYKFLVNWYERVGSRSAVIKGYDCLNTGEKIPKI</sequence>
<dbReference type="EMBL" id="UINC01032964">
    <property type="protein sequence ID" value="SVB21487.1"/>
    <property type="molecule type" value="Genomic_DNA"/>
</dbReference>
<dbReference type="CDD" id="cd03048">
    <property type="entry name" value="GST_N_Ure2p_like"/>
    <property type="match status" value="1"/>
</dbReference>
<dbReference type="SUPFAM" id="SSF47616">
    <property type="entry name" value="GST C-terminal domain-like"/>
    <property type="match status" value="1"/>
</dbReference>
<dbReference type="InterPro" id="IPR036282">
    <property type="entry name" value="Glutathione-S-Trfase_C_sf"/>
</dbReference>
<evidence type="ECO:0000259" key="1">
    <source>
        <dbReference type="PROSITE" id="PS50404"/>
    </source>
</evidence>
<reference evidence="3" key="1">
    <citation type="submission" date="2018-05" db="EMBL/GenBank/DDBJ databases">
        <authorList>
            <person name="Lanie J.A."/>
            <person name="Ng W.-L."/>
            <person name="Kazmierczak K.M."/>
            <person name="Andrzejewski T.M."/>
            <person name="Davidsen T.M."/>
            <person name="Wayne K.J."/>
            <person name="Tettelin H."/>
            <person name="Glass J.I."/>
            <person name="Rusch D."/>
            <person name="Podicherti R."/>
            <person name="Tsui H.-C.T."/>
            <person name="Winkler M.E."/>
        </authorList>
    </citation>
    <scope>NUCLEOTIDE SEQUENCE</scope>
</reference>
<feature type="domain" description="GST C-terminal" evidence="2">
    <location>
        <begin position="83"/>
        <end position="212"/>
    </location>
</feature>
<dbReference type="SFLD" id="SFLDS00019">
    <property type="entry name" value="Glutathione_Transferase_(cytos"/>
    <property type="match status" value="1"/>
</dbReference>
<evidence type="ECO:0000313" key="3">
    <source>
        <dbReference type="EMBL" id="SVB21487.1"/>
    </source>
</evidence>
<dbReference type="Pfam" id="PF02798">
    <property type="entry name" value="GST_N"/>
    <property type="match status" value="1"/>
</dbReference>
<dbReference type="Gene3D" id="3.40.30.10">
    <property type="entry name" value="Glutaredoxin"/>
    <property type="match status" value="1"/>
</dbReference>
<dbReference type="InterPro" id="IPR004045">
    <property type="entry name" value="Glutathione_S-Trfase_N"/>
</dbReference>
<gene>
    <name evidence="3" type="ORF">METZ01_LOCUS174341</name>
</gene>
<dbReference type="Gene3D" id="1.20.1050.10">
    <property type="match status" value="1"/>
</dbReference>
<dbReference type="PROSITE" id="PS50405">
    <property type="entry name" value="GST_CTER"/>
    <property type="match status" value="1"/>
</dbReference>
<dbReference type="SFLD" id="SFLDG01151">
    <property type="entry name" value="Main.2:_Nu-like"/>
    <property type="match status" value="1"/>
</dbReference>
<proteinExistence type="predicted"/>
<protein>
    <recommendedName>
        <fullName evidence="4">GST N-terminal domain-containing protein</fullName>
    </recommendedName>
</protein>
<dbReference type="PROSITE" id="PS50404">
    <property type="entry name" value="GST_NTER"/>
    <property type="match status" value="1"/>
</dbReference>
<dbReference type="AlphaFoldDB" id="A0A382C7Y2"/>
<name>A0A382C7Y2_9ZZZZ</name>
<organism evidence="3">
    <name type="scientific">marine metagenome</name>
    <dbReference type="NCBI Taxonomy" id="408172"/>
    <lineage>
        <taxon>unclassified sequences</taxon>
        <taxon>metagenomes</taxon>
        <taxon>ecological metagenomes</taxon>
    </lineage>
</organism>
<dbReference type="Pfam" id="PF13410">
    <property type="entry name" value="GST_C_2"/>
    <property type="match status" value="1"/>
</dbReference>